<dbReference type="EMBL" id="JAQQWK010000011">
    <property type="protein sequence ID" value="KAK8024605.1"/>
    <property type="molecule type" value="Genomic_DNA"/>
</dbReference>
<proteinExistence type="predicted"/>
<organism evidence="1 2">
    <name type="scientific">Apiospora rasikravindrae</name>
    <dbReference type="NCBI Taxonomy" id="990691"/>
    <lineage>
        <taxon>Eukaryota</taxon>
        <taxon>Fungi</taxon>
        <taxon>Dikarya</taxon>
        <taxon>Ascomycota</taxon>
        <taxon>Pezizomycotina</taxon>
        <taxon>Sordariomycetes</taxon>
        <taxon>Xylariomycetidae</taxon>
        <taxon>Amphisphaeriales</taxon>
        <taxon>Apiosporaceae</taxon>
        <taxon>Apiospora</taxon>
    </lineage>
</organism>
<keyword evidence="2" id="KW-1185">Reference proteome</keyword>
<protein>
    <submittedName>
        <fullName evidence="1">Uncharacterized protein</fullName>
    </submittedName>
</protein>
<name>A0ABR1S4I6_9PEZI</name>
<gene>
    <name evidence="1" type="ORF">PG993_012671</name>
</gene>
<accession>A0ABR1S4I6</accession>
<dbReference type="Proteomes" id="UP001444661">
    <property type="component" value="Unassembled WGS sequence"/>
</dbReference>
<evidence type="ECO:0000313" key="2">
    <source>
        <dbReference type="Proteomes" id="UP001444661"/>
    </source>
</evidence>
<reference evidence="1 2" key="1">
    <citation type="submission" date="2023-01" db="EMBL/GenBank/DDBJ databases">
        <title>Analysis of 21 Apiospora genomes using comparative genomics revels a genus with tremendous synthesis potential of carbohydrate active enzymes and secondary metabolites.</title>
        <authorList>
            <person name="Sorensen T."/>
        </authorList>
    </citation>
    <scope>NUCLEOTIDE SEQUENCE [LARGE SCALE GENOMIC DNA]</scope>
    <source>
        <strain evidence="1 2">CBS 33761</strain>
    </source>
</reference>
<comment type="caution">
    <text evidence="1">The sequence shown here is derived from an EMBL/GenBank/DDBJ whole genome shotgun (WGS) entry which is preliminary data.</text>
</comment>
<evidence type="ECO:0000313" key="1">
    <source>
        <dbReference type="EMBL" id="KAK8024605.1"/>
    </source>
</evidence>
<sequence>MIANNSATPWTRVAHSTGFVPEGDPFAFRGDLAQAMADEWAGATFHLCLSLFIWDKLQLPPDHPGHLARRILDAAERQLLQLRLLGRPGAPLPSLDTHIHAVQDDARAENATAMAAEAAVQVPSKGRSSMVQLTSFADVEASFPGFFKRGKWIRHDEQLGSSLGSGVDADRPPSPLFLLSPDSNHWVVEHLGAVFSVMEAQYDAHAGSMAGTEIGRRVDTARELMSRHEDGDFRVERVTGRIASLPSPSSP</sequence>